<dbReference type="SUPFAM" id="SSF56281">
    <property type="entry name" value="Metallo-hydrolase/oxidoreductase"/>
    <property type="match status" value="1"/>
</dbReference>
<dbReference type="Pfam" id="PF12706">
    <property type="entry name" value="Lactamase_B_2"/>
    <property type="match status" value="1"/>
</dbReference>
<dbReference type="Gene3D" id="3.60.15.10">
    <property type="entry name" value="Ribonuclease Z/Hydroxyacylglutathione hydrolase-like"/>
    <property type="match status" value="1"/>
</dbReference>
<evidence type="ECO:0000313" key="3">
    <source>
        <dbReference type="Proteomes" id="UP001480955"/>
    </source>
</evidence>
<protein>
    <submittedName>
        <fullName evidence="2">MBL fold metallo-hydrolase</fullName>
    </submittedName>
</protein>
<keyword evidence="3" id="KW-1185">Reference proteome</keyword>
<gene>
    <name evidence="2" type="ORF">ABS772_25900</name>
</gene>
<accession>A0ABV1QVA4</accession>
<dbReference type="InterPro" id="IPR001279">
    <property type="entry name" value="Metallo-B-lactamas"/>
</dbReference>
<dbReference type="Proteomes" id="UP001480955">
    <property type="component" value="Unassembled WGS sequence"/>
</dbReference>
<organism evidence="2 3">
    <name type="scientific">Methylorubrum podarium</name>
    <dbReference type="NCBI Taxonomy" id="200476"/>
    <lineage>
        <taxon>Bacteria</taxon>
        <taxon>Pseudomonadati</taxon>
        <taxon>Pseudomonadota</taxon>
        <taxon>Alphaproteobacteria</taxon>
        <taxon>Hyphomicrobiales</taxon>
        <taxon>Methylobacteriaceae</taxon>
        <taxon>Methylorubrum</taxon>
    </lineage>
</organism>
<feature type="domain" description="Metallo-beta-lactamase" evidence="1">
    <location>
        <begin position="18"/>
        <end position="227"/>
    </location>
</feature>
<dbReference type="PANTHER" id="PTHR46018">
    <property type="entry name" value="ZINC PHOSPHODIESTERASE ELAC PROTEIN 1"/>
    <property type="match status" value="1"/>
</dbReference>
<dbReference type="PANTHER" id="PTHR46018:SF7">
    <property type="entry name" value="RIBONUCLEASE Z"/>
    <property type="match status" value="1"/>
</dbReference>
<comment type="caution">
    <text evidence="2">The sequence shown here is derived from an EMBL/GenBank/DDBJ whole genome shotgun (WGS) entry which is preliminary data.</text>
</comment>
<proteinExistence type="predicted"/>
<dbReference type="EMBL" id="JBELQE010000134">
    <property type="protein sequence ID" value="MER2253362.1"/>
    <property type="molecule type" value="Genomic_DNA"/>
</dbReference>
<dbReference type="RefSeq" id="WP_350397563.1">
    <property type="nucleotide sequence ID" value="NZ_JBELQE010000134.1"/>
</dbReference>
<dbReference type="CDD" id="cd07740">
    <property type="entry name" value="metallo-hydrolase-like_MBL-fold"/>
    <property type="match status" value="1"/>
</dbReference>
<reference evidence="2 3" key="1">
    <citation type="submission" date="2024-06" db="EMBL/GenBank/DDBJ databases">
        <authorList>
            <person name="Campbell A.G."/>
        </authorList>
    </citation>
    <scope>NUCLEOTIDE SEQUENCE [LARGE SCALE GENOMIC DNA]</scope>
    <source>
        <strain evidence="2 3">EM12</strain>
    </source>
</reference>
<evidence type="ECO:0000313" key="2">
    <source>
        <dbReference type="EMBL" id="MER2253362.1"/>
    </source>
</evidence>
<dbReference type="InterPro" id="IPR036866">
    <property type="entry name" value="RibonucZ/Hydroxyglut_hydro"/>
</dbReference>
<dbReference type="SMART" id="SM00849">
    <property type="entry name" value="Lactamase_B"/>
    <property type="match status" value="1"/>
</dbReference>
<evidence type="ECO:0000259" key="1">
    <source>
        <dbReference type="SMART" id="SM00849"/>
    </source>
</evidence>
<sequence>MRLQVLGCGDAFGSGGRFHTCFHIDTSVDNPVDAFGGAFLIDCGASALIAIRRFGVDPNRIRTVFLTHLHGDHFGGLPWLILDGQLVSGRTDPLTVVGPPGTADRLPAAMEVLFPGSSTVERRFRVEVVEMEAGCPVETDGVRATAFTMRHPSGAPAHALRIEAGGKVVSYTGDTEWVEDIVAAGRGADLMIAEGYTVERPVKFHLDWATLRRRLPEIAPKRLMLTHMSPEMLAHPPDGYIAAEDGLVLTL</sequence>
<name>A0ABV1QVA4_9HYPH</name>